<evidence type="ECO:0000259" key="3">
    <source>
        <dbReference type="PROSITE" id="PS51668"/>
    </source>
</evidence>
<feature type="domain" description="TsaA-like" evidence="3">
    <location>
        <begin position="76"/>
        <end position="220"/>
    </location>
</feature>
<gene>
    <name evidence="4" type="ORF">CPRI1469_LOCUS698</name>
</gene>
<dbReference type="AlphaFoldDB" id="A0A7S2WXQ5"/>
<evidence type="ECO:0000256" key="1">
    <source>
        <dbReference type="ARBA" id="ARBA00022691"/>
    </source>
</evidence>
<evidence type="ECO:0000256" key="2">
    <source>
        <dbReference type="ARBA" id="ARBA00033753"/>
    </source>
</evidence>
<dbReference type="SUPFAM" id="SSF118196">
    <property type="entry name" value="YaeB-like"/>
    <property type="match status" value="1"/>
</dbReference>
<dbReference type="PROSITE" id="PS01318">
    <property type="entry name" value="TSAA_1"/>
    <property type="match status" value="1"/>
</dbReference>
<evidence type="ECO:0000313" key="4">
    <source>
        <dbReference type="EMBL" id="CAD9711858.1"/>
    </source>
</evidence>
<dbReference type="InterPro" id="IPR036414">
    <property type="entry name" value="YaeB_N_sf"/>
</dbReference>
<dbReference type="Gene3D" id="3.30.2310.10">
    <property type="entry name" value="YaeB-like"/>
    <property type="match status" value="1"/>
</dbReference>
<dbReference type="CDD" id="cd09281">
    <property type="entry name" value="UPF0066"/>
    <property type="match status" value="1"/>
</dbReference>
<name>A0A7S2WXQ5_9CHLO</name>
<dbReference type="Pfam" id="PF01980">
    <property type="entry name" value="TrmO_N"/>
    <property type="match status" value="1"/>
</dbReference>
<keyword evidence="1" id="KW-0949">S-adenosyl-L-methionine</keyword>
<proteinExistence type="inferred from homology"/>
<dbReference type="EMBL" id="HBHL01001198">
    <property type="protein sequence ID" value="CAD9711858.1"/>
    <property type="molecule type" value="Transcribed_RNA"/>
</dbReference>
<accession>A0A7S2WXQ5</accession>
<dbReference type="InterPro" id="IPR036413">
    <property type="entry name" value="YaeB-like_sf"/>
</dbReference>
<protein>
    <recommendedName>
        <fullName evidence="3">TsaA-like domain-containing protein</fullName>
    </recommendedName>
</protein>
<dbReference type="PANTHER" id="PTHR12818:SF0">
    <property type="entry name" value="TRNA (ADENINE(37)-N6)-METHYLTRANSFERASE"/>
    <property type="match status" value="1"/>
</dbReference>
<dbReference type="InterPro" id="IPR023368">
    <property type="entry name" value="UPF0066_cons_site"/>
</dbReference>
<dbReference type="PROSITE" id="PS51668">
    <property type="entry name" value="TSAA_2"/>
    <property type="match status" value="1"/>
</dbReference>
<comment type="similarity">
    <text evidence="2">Belongs to the tRNA methyltransferase O family.</text>
</comment>
<sequence>MMKRWCGVRRGWFPQHRPLLPRTTTTTTTTTQQQHLLEVWSRSGGKRSRESLKPGVQRRMVHAAADAASQEKGEGMNAIGVFRSCFACRNGCPRQGSLVPSSMGLVKLEGSHKHFEAPAGHSLSGLEGFSHVWLLWAFHNYKSKKDRSPRVKPPRLGGQSLGVFACRSPKRPNKIGMSACRIERIDEENGTLLVSGHDLLDGTPILDLKPYIPQYDSFPDAKVPDWVNQPKSLNRAGVAASSVAVDFDDDVLKDLESLSLGSTLFRDAESMRETIRGVLAADPRSRTSKKHETQDYGFKLDNVYVSCSFRQNTENELSVVVTEVAPLQEST</sequence>
<dbReference type="InterPro" id="IPR040372">
    <property type="entry name" value="YaeB-like"/>
</dbReference>
<dbReference type="PANTHER" id="PTHR12818">
    <property type="entry name" value="TRNA (ADENINE(37)-N6)-METHYLTRANSFERASE"/>
    <property type="match status" value="1"/>
</dbReference>
<reference evidence="4" key="1">
    <citation type="submission" date="2021-01" db="EMBL/GenBank/DDBJ databases">
        <authorList>
            <person name="Corre E."/>
            <person name="Pelletier E."/>
            <person name="Niang G."/>
            <person name="Scheremetjew M."/>
            <person name="Finn R."/>
            <person name="Kale V."/>
            <person name="Holt S."/>
            <person name="Cochrane G."/>
            <person name="Meng A."/>
            <person name="Brown T."/>
            <person name="Cohen L."/>
        </authorList>
    </citation>
    <scope>NUCLEOTIDE SEQUENCE</scope>
    <source>
        <strain evidence="4">CCMP1205</strain>
    </source>
</reference>
<dbReference type="InterPro" id="IPR023370">
    <property type="entry name" value="TrmO-like_N"/>
</dbReference>
<organism evidence="4">
    <name type="scientific">Chloropicon primus</name>
    <dbReference type="NCBI Taxonomy" id="1764295"/>
    <lineage>
        <taxon>Eukaryota</taxon>
        <taxon>Viridiplantae</taxon>
        <taxon>Chlorophyta</taxon>
        <taxon>Chloropicophyceae</taxon>
        <taxon>Chloropicales</taxon>
        <taxon>Chloropicaceae</taxon>
        <taxon>Chloropicon</taxon>
    </lineage>
</organism>
<dbReference type="NCBIfam" id="TIGR00104">
    <property type="entry name" value="tRNA_TsaA"/>
    <property type="match status" value="1"/>
</dbReference>
<dbReference type="Gene3D" id="2.40.30.70">
    <property type="entry name" value="YaeB-like"/>
    <property type="match status" value="1"/>
</dbReference>